<dbReference type="GO" id="GO:0016151">
    <property type="term" value="F:nickel cation binding"/>
    <property type="evidence" value="ECO:0007669"/>
    <property type="project" value="InterPro"/>
</dbReference>
<dbReference type="PANTHER" id="PTHR30134:SF1">
    <property type="entry name" value="COBW_HYPB_UREG NUCLEOTIDE-BINDING DOMAIN-CONTAINING PROTEIN"/>
    <property type="match status" value="1"/>
</dbReference>
<proteinExistence type="predicted"/>
<reference evidence="3" key="1">
    <citation type="submission" date="2016-12" db="EMBL/GenBank/DDBJ databases">
        <authorList>
            <person name="Varghese N."/>
            <person name="Submissions S."/>
        </authorList>
    </citation>
    <scope>NUCLEOTIDE SEQUENCE [LARGE SCALE GENOMIC DNA]</scope>
    <source>
        <strain evidence="3">DSM 11544</strain>
    </source>
</reference>
<sequence>MNLVTFAGPPSSGKTSVIIKTIEALKQRLLSVGLLKFDCLYTDDDILYERENIKVKKALSNSLCPDHYFANTIEDFVKWGVSAKFDLLITESAGLCNRCSPFIVGVKAICVVDNLSGINTPKKIGPMLTTADVIVITKGDVVSQAEREVFASKVNAVNPAATIIHVNGLNGQGAFELSTLIYDRNENIATLKGKELRYDMPAALCSFCFGKKRLGDLKETPRRY</sequence>
<evidence type="ECO:0000313" key="2">
    <source>
        <dbReference type="EMBL" id="SHN60065.1"/>
    </source>
</evidence>
<evidence type="ECO:0000259" key="1">
    <source>
        <dbReference type="Pfam" id="PF02492"/>
    </source>
</evidence>
<name>A0A1M7SNM9_9FIRM</name>
<dbReference type="Pfam" id="PF02492">
    <property type="entry name" value="cobW"/>
    <property type="match status" value="1"/>
</dbReference>
<dbReference type="STRING" id="1121395.SAMN02745215_01127"/>
<dbReference type="InterPro" id="IPR004392">
    <property type="entry name" value="Hyd_mat_HypB"/>
</dbReference>
<dbReference type="PANTHER" id="PTHR30134">
    <property type="entry name" value="HYDROGENASE PROTEIN ASSEMBLY PROTEIN, NICKEL CHAPERONE"/>
    <property type="match status" value="1"/>
</dbReference>
<protein>
    <submittedName>
        <fullName evidence="2">Ni2+-binding GTPase involved in regulation of expression and maturation of urease and hydrogenase</fullName>
    </submittedName>
</protein>
<organism evidence="2 3">
    <name type="scientific">Desulfitobacterium chlororespirans DSM 11544</name>
    <dbReference type="NCBI Taxonomy" id="1121395"/>
    <lineage>
        <taxon>Bacteria</taxon>
        <taxon>Bacillati</taxon>
        <taxon>Bacillota</taxon>
        <taxon>Clostridia</taxon>
        <taxon>Eubacteriales</taxon>
        <taxon>Desulfitobacteriaceae</taxon>
        <taxon>Desulfitobacterium</taxon>
    </lineage>
</organism>
<dbReference type="GO" id="GO:0003924">
    <property type="term" value="F:GTPase activity"/>
    <property type="evidence" value="ECO:0007669"/>
    <property type="project" value="InterPro"/>
</dbReference>
<feature type="domain" description="CobW/HypB/UreG nucleotide-binding" evidence="1">
    <location>
        <begin position="5"/>
        <end position="164"/>
    </location>
</feature>
<accession>A0A1M7SNM9</accession>
<dbReference type="RefSeq" id="WP_072771659.1">
    <property type="nucleotide sequence ID" value="NZ_FRDN01000004.1"/>
</dbReference>
<dbReference type="EMBL" id="FRDN01000004">
    <property type="protein sequence ID" value="SHN60065.1"/>
    <property type="molecule type" value="Genomic_DNA"/>
</dbReference>
<dbReference type="SUPFAM" id="SSF52540">
    <property type="entry name" value="P-loop containing nucleoside triphosphate hydrolases"/>
    <property type="match status" value="1"/>
</dbReference>
<evidence type="ECO:0000313" key="3">
    <source>
        <dbReference type="Proteomes" id="UP000184010"/>
    </source>
</evidence>
<dbReference type="PIRSF" id="PIRSF005624">
    <property type="entry name" value="Ni-bind_GTPase"/>
    <property type="match status" value="1"/>
</dbReference>
<dbReference type="GO" id="GO:0051604">
    <property type="term" value="P:protein maturation"/>
    <property type="evidence" value="ECO:0007669"/>
    <property type="project" value="InterPro"/>
</dbReference>
<gene>
    <name evidence="2" type="ORF">SAMN02745215_01127</name>
</gene>
<keyword evidence="3" id="KW-1185">Reference proteome</keyword>
<dbReference type="Proteomes" id="UP000184010">
    <property type="component" value="Unassembled WGS sequence"/>
</dbReference>
<dbReference type="InterPro" id="IPR027417">
    <property type="entry name" value="P-loop_NTPase"/>
</dbReference>
<dbReference type="AlphaFoldDB" id="A0A1M7SNM9"/>
<dbReference type="InterPro" id="IPR003495">
    <property type="entry name" value="CobW/HypB/UreG_nucleotide-bd"/>
</dbReference>
<dbReference type="GO" id="GO:0008270">
    <property type="term" value="F:zinc ion binding"/>
    <property type="evidence" value="ECO:0007669"/>
    <property type="project" value="TreeGrafter"/>
</dbReference>
<dbReference type="Gene3D" id="3.40.50.300">
    <property type="entry name" value="P-loop containing nucleotide triphosphate hydrolases"/>
    <property type="match status" value="1"/>
</dbReference>